<name>A0ABT5DZL5_9BACT</name>
<comment type="caution">
    <text evidence="1">The sequence shown here is derived from an EMBL/GenBank/DDBJ whole genome shotgun (WGS) entry which is preliminary data.</text>
</comment>
<gene>
    <name evidence="1" type="ORF">POL25_13425</name>
</gene>
<evidence type="ECO:0000313" key="1">
    <source>
        <dbReference type="EMBL" id="MDC0717901.1"/>
    </source>
</evidence>
<proteinExistence type="predicted"/>
<evidence type="ECO:0000313" key="2">
    <source>
        <dbReference type="Proteomes" id="UP001221686"/>
    </source>
</evidence>
<protein>
    <submittedName>
        <fullName evidence="1">Uncharacterized protein</fullName>
    </submittedName>
</protein>
<dbReference type="EMBL" id="JAQNDL010000001">
    <property type="protein sequence ID" value="MDC0717901.1"/>
    <property type="molecule type" value="Genomic_DNA"/>
</dbReference>
<accession>A0ABT5DZL5</accession>
<reference evidence="1 2" key="1">
    <citation type="submission" date="2022-11" db="EMBL/GenBank/DDBJ databases">
        <title>Minimal conservation of predation-associated metabolite biosynthetic gene clusters underscores biosynthetic potential of Myxococcota including descriptions for ten novel species: Archangium lansinium sp. nov., Myxococcus landrumus sp. nov., Nannocystis bai.</title>
        <authorList>
            <person name="Ahearne A."/>
            <person name="Stevens C."/>
            <person name="Dowd S."/>
        </authorList>
    </citation>
    <scope>NUCLEOTIDE SEQUENCE [LARGE SCALE GENOMIC DNA]</scope>
    <source>
        <strain evidence="1 2">BB15-2</strain>
    </source>
</reference>
<keyword evidence="2" id="KW-1185">Reference proteome</keyword>
<dbReference type="Proteomes" id="UP001221686">
    <property type="component" value="Unassembled WGS sequence"/>
</dbReference>
<dbReference type="RefSeq" id="WP_272086382.1">
    <property type="nucleotide sequence ID" value="NZ_JAQNDL010000001.1"/>
</dbReference>
<sequence>MLGRFWAGLFARESALFATGLRVAAVLATTALVLELATVRLVPLPRLRPWLALGLVGMHVGIDRVLHIDFRPMIALVPVVLLPWPEWWERRRRVHET</sequence>
<organism evidence="1 2">
    <name type="scientific">Nannocystis bainbridge</name>
    <dbReference type="NCBI Taxonomy" id="2995303"/>
    <lineage>
        <taxon>Bacteria</taxon>
        <taxon>Pseudomonadati</taxon>
        <taxon>Myxococcota</taxon>
        <taxon>Polyangia</taxon>
        <taxon>Nannocystales</taxon>
        <taxon>Nannocystaceae</taxon>
        <taxon>Nannocystis</taxon>
    </lineage>
</organism>